<dbReference type="GO" id="GO:0015288">
    <property type="term" value="F:porin activity"/>
    <property type="evidence" value="ECO:0007669"/>
    <property type="project" value="TreeGrafter"/>
</dbReference>
<dbReference type="SUPFAM" id="SSF56954">
    <property type="entry name" value="Outer membrane efflux proteins (OEP)"/>
    <property type="match status" value="1"/>
</dbReference>
<keyword evidence="9" id="KW-0732">Signal</keyword>
<dbReference type="PANTHER" id="PTHR30026">
    <property type="entry name" value="OUTER MEMBRANE PROTEIN TOLC"/>
    <property type="match status" value="1"/>
</dbReference>
<evidence type="ECO:0000256" key="5">
    <source>
        <dbReference type="ARBA" id="ARBA00022692"/>
    </source>
</evidence>
<evidence type="ECO:0000256" key="3">
    <source>
        <dbReference type="ARBA" id="ARBA00022448"/>
    </source>
</evidence>
<keyword evidence="8" id="KW-0175">Coiled coil</keyword>
<dbReference type="OrthoDB" id="940457at2"/>
<feature type="signal peptide" evidence="9">
    <location>
        <begin position="1"/>
        <end position="21"/>
    </location>
</feature>
<dbReference type="Proteomes" id="UP000240621">
    <property type="component" value="Unassembled WGS sequence"/>
</dbReference>
<keyword evidence="3" id="KW-0813">Transport</keyword>
<keyword evidence="4" id="KW-1134">Transmembrane beta strand</keyword>
<keyword evidence="6" id="KW-0472">Membrane</keyword>
<evidence type="ECO:0000313" key="13">
    <source>
        <dbReference type="Proteomes" id="UP000396862"/>
    </source>
</evidence>
<comment type="caution">
    <text evidence="11">The sequence shown here is derived from an EMBL/GenBank/DDBJ whole genome shotgun (WGS) entry which is preliminary data.</text>
</comment>
<dbReference type="PANTHER" id="PTHR30026:SF20">
    <property type="entry name" value="OUTER MEMBRANE PROTEIN TOLC"/>
    <property type="match status" value="1"/>
</dbReference>
<dbReference type="Gene3D" id="1.20.1600.10">
    <property type="entry name" value="Outer membrane efflux proteins (OEP)"/>
    <property type="match status" value="1"/>
</dbReference>
<dbReference type="EMBL" id="PYGC01000004">
    <property type="protein sequence ID" value="PSK83204.1"/>
    <property type="molecule type" value="Genomic_DNA"/>
</dbReference>
<evidence type="ECO:0000256" key="9">
    <source>
        <dbReference type="SAM" id="SignalP"/>
    </source>
</evidence>
<feature type="coiled-coil region" evidence="8">
    <location>
        <begin position="393"/>
        <end position="420"/>
    </location>
</feature>
<evidence type="ECO:0000313" key="10">
    <source>
        <dbReference type="EMBL" id="GET21913.1"/>
    </source>
</evidence>
<comment type="similarity">
    <text evidence="2">Belongs to the outer membrane factor (OMF) (TC 1.B.17) family.</text>
</comment>
<evidence type="ECO:0000256" key="1">
    <source>
        <dbReference type="ARBA" id="ARBA00004442"/>
    </source>
</evidence>
<evidence type="ECO:0000256" key="6">
    <source>
        <dbReference type="ARBA" id="ARBA00023136"/>
    </source>
</evidence>
<dbReference type="GO" id="GO:1990281">
    <property type="term" value="C:efflux pump complex"/>
    <property type="evidence" value="ECO:0007669"/>
    <property type="project" value="TreeGrafter"/>
</dbReference>
<dbReference type="InterPro" id="IPR051906">
    <property type="entry name" value="TolC-like"/>
</dbReference>
<dbReference type="InterPro" id="IPR003423">
    <property type="entry name" value="OMP_efflux"/>
</dbReference>
<sequence length="495" mass="57693">MNKRKYLYLLLLLGVTLPLHAQKILTLDDAMAIAVKHSPDLIASRLNLERTSESLNAKRASMKSQFSLNLNPLQYSQSREFNDLISQWNTTENFLTFGTFTVQQPILLTDGTISLNNQFGWRNSYSEYTGVRDKSFYNNLYLSLTQPLFTYNRQKMELKQLELDNENAMLSYAMQRLNLEKNVSQFFYNVYLAQMSLNIKEDEYKNTQKSYDIIKNKVDAGLAAQEELYQAEVNLETARSDRDNQRVTLENYKDQFKQYIGMDIYEDITVMADVEVKPVTVDQQKAIQHGLASRMEIRQREINVQNSQFDLIQVKAANEFRGDVSITYGLLGDNQELKDVYKNPTRNPRVNVAFNIPLWDWGEKKAQIKAQEAVIKTQELNLSNEKVQITLDIRQVVRSLQNMKNQIDIAKINEKNAQLTYDINLERYQNGDLTSMDLNLYQTQLSEKKMAYAQSLIDYRIELLNLKVQTLYDFEAKKSVVPEEFLKEYRDSQTK</sequence>
<gene>
    <name evidence="11" type="ORF">CLV93_104134</name>
    <name evidence="10" type="ORF">JCM18694_21590</name>
</gene>
<dbReference type="GO" id="GO:0015562">
    <property type="term" value="F:efflux transmembrane transporter activity"/>
    <property type="evidence" value="ECO:0007669"/>
    <property type="project" value="InterPro"/>
</dbReference>
<name>A0A2P8CDZ7_9BACT</name>
<dbReference type="Proteomes" id="UP000396862">
    <property type="component" value="Unassembled WGS sequence"/>
</dbReference>
<evidence type="ECO:0000256" key="2">
    <source>
        <dbReference type="ARBA" id="ARBA00007613"/>
    </source>
</evidence>
<organism evidence="11 12">
    <name type="scientific">Prolixibacter denitrificans</name>
    <dbReference type="NCBI Taxonomy" id="1541063"/>
    <lineage>
        <taxon>Bacteria</taxon>
        <taxon>Pseudomonadati</taxon>
        <taxon>Bacteroidota</taxon>
        <taxon>Bacteroidia</taxon>
        <taxon>Marinilabiliales</taxon>
        <taxon>Prolixibacteraceae</taxon>
        <taxon>Prolixibacter</taxon>
    </lineage>
</organism>
<protein>
    <submittedName>
        <fullName evidence="10 11">Membrane protein</fullName>
    </submittedName>
</protein>
<dbReference type="EMBL" id="BLAU01000001">
    <property type="protein sequence ID" value="GET21913.1"/>
    <property type="molecule type" value="Genomic_DNA"/>
</dbReference>
<evidence type="ECO:0000313" key="11">
    <source>
        <dbReference type="EMBL" id="PSK83204.1"/>
    </source>
</evidence>
<reference evidence="10 13" key="2">
    <citation type="submission" date="2019-10" db="EMBL/GenBank/DDBJ databases">
        <title>Prolixibacter strains distinguished by the presence of nitrate reductase genes were adept at nitrate-dependent anaerobic corrosion of metallic iron and carbon steel.</title>
        <authorList>
            <person name="Iino T."/>
            <person name="Shono N."/>
            <person name="Ito K."/>
            <person name="Nakamura R."/>
            <person name="Sueoka K."/>
            <person name="Harayama S."/>
            <person name="Ohkuma M."/>
        </authorList>
    </citation>
    <scope>NUCLEOTIDE SEQUENCE [LARGE SCALE GENOMIC DNA]</scope>
    <source>
        <strain evidence="10 13">MIC1-1</strain>
    </source>
</reference>
<keyword evidence="13" id="KW-1185">Reference proteome</keyword>
<dbReference type="AlphaFoldDB" id="A0A2P8CDZ7"/>
<dbReference type="RefSeq" id="WP_106542007.1">
    <property type="nucleotide sequence ID" value="NZ_BLAU01000001.1"/>
</dbReference>
<dbReference type="Pfam" id="PF02321">
    <property type="entry name" value="OEP"/>
    <property type="match status" value="2"/>
</dbReference>
<keyword evidence="7" id="KW-0998">Cell outer membrane</keyword>
<feature type="chain" id="PRO_5015173863" evidence="9">
    <location>
        <begin position="22"/>
        <end position="495"/>
    </location>
</feature>
<evidence type="ECO:0000256" key="4">
    <source>
        <dbReference type="ARBA" id="ARBA00022452"/>
    </source>
</evidence>
<proteinExistence type="inferred from homology"/>
<comment type="subcellular location">
    <subcellularLocation>
        <location evidence="1">Cell outer membrane</location>
    </subcellularLocation>
</comment>
<reference evidence="11 12" key="1">
    <citation type="submission" date="2018-03" db="EMBL/GenBank/DDBJ databases">
        <title>Genomic Encyclopedia of Archaeal and Bacterial Type Strains, Phase II (KMG-II): from individual species to whole genera.</title>
        <authorList>
            <person name="Goeker M."/>
        </authorList>
    </citation>
    <scope>NUCLEOTIDE SEQUENCE [LARGE SCALE GENOMIC DNA]</scope>
    <source>
        <strain evidence="11 12">DSM 27267</strain>
    </source>
</reference>
<dbReference type="GO" id="GO:0009279">
    <property type="term" value="C:cell outer membrane"/>
    <property type="evidence" value="ECO:0007669"/>
    <property type="project" value="UniProtKB-SubCell"/>
</dbReference>
<accession>A0A2P8CDZ7</accession>
<evidence type="ECO:0000256" key="7">
    <source>
        <dbReference type="ARBA" id="ARBA00023237"/>
    </source>
</evidence>
<evidence type="ECO:0000313" key="12">
    <source>
        <dbReference type="Proteomes" id="UP000240621"/>
    </source>
</evidence>
<evidence type="ECO:0000256" key="8">
    <source>
        <dbReference type="SAM" id="Coils"/>
    </source>
</evidence>
<keyword evidence="5" id="KW-0812">Transmembrane</keyword>